<evidence type="ECO:0000313" key="2">
    <source>
        <dbReference type="EnsemblPlants" id="MELO3C023902.2.1"/>
    </source>
</evidence>
<name>A0A9I9DTJ5_CUCME</name>
<sequence>MENNDRRWKRTFGQLNTAEDGRRCSMTTTNYNVRPQPQPQPQRCSIEDETQYGATE</sequence>
<protein>
    <submittedName>
        <fullName evidence="2">Uncharacterized protein</fullName>
    </submittedName>
</protein>
<dbReference type="Gramene" id="MELO3C023902.2.1">
    <property type="protein sequence ID" value="MELO3C023902.2.1"/>
    <property type="gene ID" value="MELO3C023902.2"/>
</dbReference>
<feature type="region of interest" description="Disordered" evidence="1">
    <location>
        <begin position="19"/>
        <end position="56"/>
    </location>
</feature>
<evidence type="ECO:0000256" key="1">
    <source>
        <dbReference type="SAM" id="MobiDB-lite"/>
    </source>
</evidence>
<reference evidence="2" key="1">
    <citation type="submission" date="2023-03" db="UniProtKB">
        <authorList>
            <consortium name="EnsemblPlants"/>
        </authorList>
    </citation>
    <scope>IDENTIFICATION</scope>
</reference>
<organism evidence="2">
    <name type="scientific">Cucumis melo</name>
    <name type="common">Muskmelon</name>
    <dbReference type="NCBI Taxonomy" id="3656"/>
    <lineage>
        <taxon>Eukaryota</taxon>
        <taxon>Viridiplantae</taxon>
        <taxon>Streptophyta</taxon>
        <taxon>Embryophyta</taxon>
        <taxon>Tracheophyta</taxon>
        <taxon>Spermatophyta</taxon>
        <taxon>Magnoliopsida</taxon>
        <taxon>eudicotyledons</taxon>
        <taxon>Gunneridae</taxon>
        <taxon>Pentapetalae</taxon>
        <taxon>rosids</taxon>
        <taxon>fabids</taxon>
        <taxon>Cucurbitales</taxon>
        <taxon>Cucurbitaceae</taxon>
        <taxon>Benincaseae</taxon>
        <taxon>Cucumis</taxon>
    </lineage>
</organism>
<proteinExistence type="predicted"/>
<accession>A0A9I9DTJ5</accession>
<dbReference type="AlphaFoldDB" id="A0A9I9DTJ5"/>
<dbReference type="EnsemblPlants" id="MELO3C023902.2.1">
    <property type="protein sequence ID" value="MELO3C023902.2.1"/>
    <property type="gene ID" value="MELO3C023902.2"/>
</dbReference>